<feature type="signal peptide" evidence="2">
    <location>
        <begin position="1"/>
        <end position="33"/>
    </location>
</feature>
<sequence>MKPINQARKYGTRLIKGAIVASPLALASQGASAAIDVSEITTLFADAVTAVAAVGVAMLLVWGTKKAYNSIRGN</sequence>
<keyword evidence="1" id="KW-0472">Membrane</keyword>
<evidence type="ECO:0000313" key="4">
    <source>
        <dbReference type="Proteomes" id="UP001617669"/>
    </source>
</evidence>
<name>A0ABW8GNN1_9PROT</name>
<keyword evidence="1" id="KW-1133">Transmembrane helix</keyword>
<feature type="transmembrane region" description="Helical" evidence="1">
    <location>
        <begin position="43"/>
        <end position="62"/>
    </location>
</feature>
<dbReference type="InterPro" id="IPR008020">
    <property type="entry name" value="G8P"/>
</dbReference>
<feature type="chain" id="PRO_5045734597" evidence="2">
    <location>
        <begin position="34"/>
        <end position="74"/>
    </location>
</feature>
<dbReference type="RefSeq" id="WP_230349028.1">
    <property type="nucleotide sequence ID" value="NZ_JBIWXY010000002.1"/>
</dbReference>
<evidence type="ECO:0000256" key="1">
    <source>
        <dbReference type="SAM" id="Phobius"/>
    </source>
</evidence>
<dbReference type="Proteomes" id="UP001617669">
    <property type="component" value="Unassembled WGS sequence"/>
</dbReference>
<accession>A0ABW8GNN1</accession>
<protein>
    <submittedName>
        <fullName evidence="3">Major capsid protein</fullName>
    </submittedName>
</protein>
<organism evidence="3 4">
    <name type="scientific">Methylobacillus methanolivorans</name>
    <dbReference type="NCBI Taxonomy" id="1848927"/>
    <lineage>
        <taxon>Bacteria</taxon>
        <taxon>Pseudomonadati</taxon>
        <taxon>Pseudomonadota</taxon>
        <taxon>Betaproteobacteria</taxon>
        <taxon>Nitrosomonadales</taxon>
        <taxon>Methylophilaceae</taxon>
        <taxon>Methylobacillus</taxon>
    </lineage>
</organism>
<evidence type="ECO:0000313" key="3">
    <source>
        <dbReference type="EMBL" id="MFJ5447006.1"/>
    </source>
</evidence>
<keyword evidence="4" id="KW-1185">Reference proteome</keyword>
<gene>
    <name evidence="3" type="ORF">ACIKP9_12260</name>
</gene>
<reference evidence="3 4" key="1">
    <citation type="submission" date="2024-11" db="EMBL/GenBank/DDBJ databases">
        <authorList>
            <person name="Kaparullina E.N."/>
            <person name="Delegan Y.A."/>
            <person name="Doronina N.V."/>
        </authorList>
    </citation>
    <scope>NUCLEOTIDE SEQUENCE [LARGE SCALE GENOMIC DNA]</scope>
    <source>
        <strain evidence="3 4">7sh_L</strain>
    </source>
</reference>
<dbReference type="Pfam" id="PF05356">
    <property type="entry name" value="Phage_Coat_B"/>
    <property type="match status" value="1"/>
</dbReference>
<comment type="caution">
    <text evidence="3">The sequence shown here is derived from an EMBL/GenBank/DDBJ whole genome shotgun (WGS) entry which is preliminary data.</text>
</comment>
<evidence type="ECO:0000256" key="2">
    <source>
        <dbReference type="SAM" id="SignalP"/>
    </source>
</evidence>
<keyword evidence="2" id="KW-0732">Signal</keyword>
<dbReference type="EMBL" id="JBIWXY010000002">
    <property type="protein sequence ID" value="MFJ5447006.1"/>
    <property type="molecule type" value="Genomic_DNA"/>
</dbReference>
<keyword evidence="1" id="KW-0812">Transmembrane</keyword>
<proteinExistence type="predicted"/>